<keyword evidence="1" id="KW-0472">Membrane</keyword>
<feature type="non-terminal residue" evidence="2">
    <location>
        <position position="151"/>
    </location>
</feature>
<proteinExistence type="predicted"/>
<evidence type="ECO:0000256" key="1">
    <source>
        <dbReference type="SAM" id="Phobius"/>
    </source>
</evidence>
<keyword evidence="1" id="KW-0812">Transmembrane</keyword>
<keyword evidence="1" id="KW-1133">Transmembrane helix</keyword>
<protein>
    <submittedName>
        <fullName evidence="2">Uncharacterized protein</fullName>
    </submittedName>
</protein>
<dbReference type="Proteomes" id="UP000032274">
    <property type="component" value="Unassembled WGS sequence"/>
</dbReference>
<feature type="transmembrane region" description="Helical" evidence="1">
    <location>
        <begin position="61"/>
        <end position="78"/>
    </location>
</feature>
<comment type="caution">
    <text evidence="2">The sequence shown here is derived from an EMBL/GenBank/DDBJ whole genome shotgun (WGS) entry which is preliminary data.</text>
</comment>
<name>A0AA40JQ71_STAAU</name>
<organism evidence="2 3">
    <name type="scientific">Staphylococcus aureus</name>
    <dbReference type="NCBI Taxonomy" id="1280"/>
    <lineage>
        <taxon>Bacteria</taxon>
        <taxon>Bacillati</taxon>
        <taxon>Bacillota</taxon>
        <taxon>Bacilli</taxon>
        <taxon>Bacillales</taxon>
        <taxon>Staphylococcaceae</taxon>
        <taxon>Staphylococcus</taxon>
    </lineage>
</organism>
<sequence length="151" mass="15938">HVEIVEDRLLDHAEPAPVDRIAEPRDAELFLIGIEQLHFLRAGEEAAGIAGLLARSDDERLIELIIGLIGLAGILALAKRDAQALIRDQRGQPIVIGEAGPAALGPEFLGRALDIGPAEIMGFVRGGRDRPDAGGPLAGILRALGARDRGI</sequence>
<gene>
    <name evidence="2" type="ORF">QU38_01880</name>
</gene>
<dbReference type="EMBL" id="JXIG01000408">
    <property type="protein sequence ID" value="KIU01390.1"/>
    <property type="molecule type" value="Genomic_DNA"/>
</dbReference>
<feature type="non-terminal residue" evidence="2">
    <location>
        <position position="1"/>
    </location>
</feature>
<reference evidence="2 3" key="1">
    <citation type="submission" date="2015-01" db="EMBL/GenBank/DDBJ databases">
        <title>Characterization of Swiss Staphylococcus aureus strains involved in food poisoning.</title>
        <authorList>
            <person name="Crovadore J."/>
            <person name="Chablais R."/>
            <person name="Tonacini J."/>
            <person name="Schnyder B."/>
            <person name="Lefort F."/>
        </authorList>
    </citation>
    <scope>NUCLEOTIDE SEQUENCE [LARGE SCALE GENOMIC DNA]</scope>
    <source>
        <strain evidence="2 3">SA-120</strain>
    </source>
</reference>
<evidence type="ECO:0000313" key="3">
    <source>
        <dbReference type="Proteomes" id="UP000032274"/>
    </source>
</evidence>
<accession>A0AA40JQ71</accession>
<dbReference type="AlphaFoldDB" id="A0AA40JQ71"/>
<evidence type="ECO:0000313" key="2">
    <source>
        <dbReference type="EMBL" id="KIU01390.1"/>
    </source>
</evidence>